<sequence>SPGLRFRLPFVIILFQAIFLTLFSLFVTYNEHTDAAAQTNETDHSQNELYEIFPLFQDIQVMIFIGFGFLMAFMKQYGFAGVAFNFLTANFAIQWALLVQGFFNHYYHGKIHIGIYNLINAEFACATVLISLGAVLGKVSPIQLLVLALFEIPIYVTTEWTISEYLKISDVGGSMVLHVFACYFGMSVTRVLYRPGLKDGHSKEKSSYQSDLLAMMGTIFLWIFWPSFNSALANRGDDQHRAVIHTYIALSSCTLTTFALTSMVEKKGKINMALIENATLAGGVAVGTSVDMMVTPGGAFILGCIASVVCTLGFKYLTPFLAKHLKIQDQCGIHNLHGIPGIVGAIGGIITILLSSEDTYGLSLYETFPHRAPAHDDPKLSEMVRLLPVLKAGAGRSASEQALYQAATLGVSIGASVLGGFLTGLVLKLPILAQLPDEHCFDDEPYFEVPELEEKELNQIKISSENCEEKLRLNEN</sequence>
<evidence type="ECO:0000313" key="11">
    <source>
        <dbReference type="Ensembl" id="ENSLACP00000004107.1"/>
    </source>
</evidence>
<keyword evidence="3" id="KW-0813">Transport</keyword>
<dbReference type="FunFam" id="1.10.3430.10:FF:000001">
    <property type="entry name" value="Ammonium transporter Rh type C"/>
    <property type="match status" value="1"/>
</dbReference>
<evidence type="ECO:0000256" key="2">
    <source>
        <dbReference type="ARBA" id="ARBA00011036"/>
    </source>
</evidence>
<comment type="similarity">
    <text evidence="2">Belongs to the ammonium transporter (TC 2.A.49) family. Rh subfamily.</text>
</comment>
<evidence type="ECO:0000256" key="5">
    <source>
        <dbReference type="ARBA" id="ARBA00022989"/>
    </source>
</evidence>
<evidence type="ECO:0000256" key="4">
    <source>
        <dbReference type="ARBA" id="ARBA00022692"/>
    </source>
</evidence>
<dbReference type="InterPro" id="IPR024041">
    <property type="entry name" value="NH4_transpt_AmtB-like_dom"/>
</dbReference>
<dbReference type="EMBL" id="AFYH01222472">
    <property type="status" value="NOT_ANNOTATED_CDS"/>
    <property type="molecule type" value="Genomic_DNA"/>
</dbReference>
<dbReference type="AlphaFoldDB" id="H3A386"/>
<dbReference type="InParanoid" id="H3A386"/>
<evidence type="ECO:0000256" key="6">
    <source>
        <dbReference type="ARBA" id="ARBA00023136"/>
    </source>
</evidence>
<dbReference type="GO" id="GO:0097272">
    <property type="term" value="P:ammonium homeostasis"/>
    <property type="evidence" value="ECO:0007669"/>
    <property type="project" value="TreeGrafter"/>
</dbReference>
<dbReference type="PANTHER" id="PTHR11730:SF48">
    <property type="entry name" value="AMMONIUM TRANSPORTER AMTB-LIKE DOMAIN-CONTAINING PROTEIN"/>
    <property type="match status" value="1"/>
</dbReference>
<keyword evidence="12" id="KW-1185">Reference proteome</keyword>
<evidence type="ECO:0000256" key="8">
    <source>
        <dbReference type="ARBA" id="ARBA00023180"/>
    </source>
</evidence>
<evidence type="ECO:0000256" key="9">
    <source>
        <dbReference type="SAM" id="Phobius"/>
    </source>
</evidence>
<feature type="transmembrane region" description="Helical" evidence="9">
    <location>
        <begin position="49"/>
        <end position="70"/>
    </location>
</feature>
<feature type="transmembrane region" description="Helical" evidence="9">
    <location>
        <begin position="299"/>
        <end position="317"/>
    </location>
</feature>
<evidence type="ECO:0000259" key="10">
    <source>
        <dbReference type="Pfam" id="PF00909"/>
    </source>
</evidence>
<accession>H3A386</accession>
<protein>
    <submittedName>
        <fullName evidence="11">Rh50-like protein</fullName>
    </submittedName>
</protein>
<name>H3A386_LATCH</name>
<evidence type="ECO:0000256" key="1">
    <source>
        <dbReference type="ARBA" id="ARBA00004141"/>
    </source>
</evidence>
<keyword evidence="4 9" id="KW-0812">Transmembrane</keyword>
<keyword evidence="8" id="KW-0325">Glycoprotein</keyword>
<dbReference type="Ensembl" id="ENSLACT00000004143.1">
    <property type="protein sequence ID" value="ENSLACP00000004107.1"/>
    <property type="gene ID" value="ENSLACG00000003650.1"/>
</dbReference>
<keyword evidence="5 9" id="KW-1133">Transmembrane helix</keyword>
<dbReference type="SUPFAM" id="SSF111352">
    <property type="entry name" value="Ammonium transporter"/>
    <property type="match status" value="1"/>
</dbReference>
<feature type="transmembrane region" description="Helical" evidence="9">
    <location>
        <begin position="244"/>
        <end position="261"/>
    </location>
</feature>
<evidence type="ECO:0000256" key="3">
    <source>
        <dbReference type="ARBA" id="ARBA00022448"/>
    </source>
</evidence>
<gene>
    <name evidence="11" type="primary">RH50</name>
</gene>
<dbReference type="eggNOG" id="KOG3796">
    <property type="taxonomic scope" value="Eukaryota"/>
</dbReference>
<dbReference type="Gene3D" id="1.10.3430.10">
    <property type="entry name" value="Ammonium transporter AmtB like domains"/>
    <property type="match status" value="1"/>
</dbReference>
<dbReference type="STRING" id="7897.ENSLACP00000004107"/>
<evidence type="ECO:0000256" key="7">
    <source>
        <dbReference type="ARBA" id="ARBA00023177"/>
    </source>
</evidence>
<comment type="subcellular location">
    <subcellularLocation>
        <location evidence="1">Membrane</location>
        <topology evidence="1">Multi-pass membrane protein</topology>
    </subcellularLocation>
</comment>
<reference evidence="11" key="2">
    <citation type="submission" date="2025-08" db="UniProtKB">
        <authorList>
            <consortium name="Ensembl"/>
        </authorList>
    </citation>
    <scope>IDENTIFICATION</scope>
</reference>
<keyword evidence="7" id="KW-0924">Ammonia transport</keyword>
<evidence type="ECO:0000313" key="12">
    <source>
        <dbReference type="Proteomes" id="UP000008672"/>
    </source>
</evidence>
<feature type="transmembrane region" description="Helical" evidence="9">
    <location>
        <begin position="7"/>
        <end position="29"/>
    </location>
</feature>
<feature type="transmembrane region" description="Helical" evidence="9">
    <location>
        <begin position="402"/>
        <end position="427"/>
    </location>
</feature>
<organism evidence="11 12">
    <name type="scientific">Latimeria chalumnae</name>
    <name type="common">Coelacanth</name>
    <dbReference type="NCBI Taxonomy" id="7897"/>
    <lineage>
        <taxon>Eukaryota</taxon>
        <taxon>Metazoa</taxon>
        <taxon>Chordata</taxon>
        <taxon>Craniata</taxon>
        <taxon>Vertebrata</taxon>
        <taxon>Euteleostomi</taxon>
        <taxon>Coelacanthiformes</taxon>
        <taxon>Coelacanthidae</taxon>
        <taxon>Latimeria</taxon>
    </lineage>
</organism>
<dbReference type="HOGENOM" id="CLU_021386_0_0_1"/>
<feature type="transmembrane region" description="Helical" evidence="9">
    <location>
        <begin position="273"/>
        <end position="293"/>
    </location>
</feature>
<feature type="transmembrane region" description="Helical" evidence="9">
    <location>
        <begin position="115"/>
        <end position="137"/>
    </location>
</feature>
<dbReference type="OMA" id="FFEVPPD"/>
<keyword evidence="6 9" id="KW-0472">Membrane</keyword>
<feature type="transmembrane region" description="Helical" evidence="9">
    <location>
        <begin position="82"/>
        <end position="103"/>
    </location>
</feature>
<feature type="transmembrane region" description="Helical" evidence="9">
    <location>
        <begin position="144"/>
        <end position="163"/>
    </location>
</feature>
<dbReference type="PRINTS" id="PR00342">
    <property type="entry name" value="RHESUSRHD"/>
</dbReference>
<reference evidence="11" key="3">
    <citation type="submission" date="2025-09" db="UniProtKB">
        <authorList>
            <consortium name="Ensembl"/>
        </authorList>
    </citation>
    <scope>IDENTIFICATION</scope>
</reference>
<feature type="transmembrane region" description="Helical" evidence="9">
    <location>
        <begin position="213"/>
        <end position="232"/>
    </location>
</feature>
<dbReference type="Proteomes" id="UP000008672">
    <property type="component" value="Unassembled WGS sequence"/>
</dbReference>
<proteinExistence type="inferred from homology"/>
<dbReference type="GO" id="GO:0008519">
    <property type="term" value="F:ammonium channel activity"/>
    <property type="evidence" value="ECO:0007669"/>
    <property type="project" value="InterPro"/>
</dbReference>
<feature type="transmembrane region" description="Helical" evidence="9">
    <location>
        <begin position="338"/>
        <end position="356"/>
    </location>
</feature>
<feature type="transmembrane region" description="Helical" evidence="9">
    <location>
        <begin position="175"/>
        <end position="193"/>
    </location>
</feature>
<reference evidence="12" key="1">
    <citation type="submission" date="2011-08" db="EMBL/GenBank/DDBJ databases">
        <title>The draft genome of Latimeria chalumnae.</title>
        <authorList>
            <person name="Di Palma F."/>
            <person name="Alfoldi J."/>
            <person name="Johnson J."/>
            <person name="Berlin A."/>
            <person name="Gnerre S."/>
            <person name="Jaffe D."/>
            <person name="MacCallum I."/>
            <person name="Young S."/>
            <person name="Walker B.J."/>
            <person name="Lander E."/>
            <person name="Lindblad-Toh K."/>
        </authorList>
    </citation>
    <scope>NUCLEOTIDE SEQUENCE [LARGE SCALE GENOMIC DNA]</scope>
    <source>
        <strain evidence="12">Wild caught</strain>
    </source>
</reference>
<dbReference type="GO" id="GO:0005886">
    <property type="term" value="C:plasma membrane"/>
    <property type="evidence" value="ECO:0007669"/>
    <property type="project" value="InterPro"/>
</dbReference>
<dbReference type="GeneTree" id="ENSGT00950000182844"/>
<dbReference type="PANTHER" id="PTHR11730">
    <property type="entry name" value="AMMONIUM TRANSPORTER"/>
    <property type="match status" value="1"/>
</dbReference>
<feature type="domain" description="Ammonium transporter AmtB-like" evidence="10">
    <location>
        <begin position="19"/>
        <end position="431"/>
    </location>
</feature>
<dbReference type="Pfam" id="PF00909">
    <property type="entry name" value="Ammonium_transp"/>
    <property type="match status" value="1"/>
</dbReference>
<dbReference type="InterPro" id="IPR002229">
    <property type="entry name" value="RhesusRHD"/>
</dbReference>
<dbReference type="InterPro" id="IPR029020">
    <property type="entry name" value="Ammonium/urea_transptr"/>
</dbReference>